<accession>A0A255IBG7</accession>
<sequence>MPDIRDYTKNKKNQNDVSFMKKLFVHKIAVFYKIIIIVILLIAIGAGTYIYFENKVYTKYNVLTSAERIDTSTTIYRKYSDGILKCSNDGAAYTDYSNNVLWNQTFEMQNPIIDICQDYVAIADKEGNKIFIFNKKGLLSEIDVNQPIEQLQVASQGVVYTVLDEGNNSLIYVYDKEGNNLAKSKQPMAKSGYPVDISVSDDGEKLAVSYLYVDSGVMKTNIAFYNFGSVGQNENDRLVSVYIYESCVFPYIKFVNETTAVAFGDSKIGIYKGKQKPEMSAEIDIADEIKGVYYSDTYFGLVFENTDAGDKYRLELYDLEGNKILTLKFNQDYKDIVIEDNQFLIISEMEFSVYNMSGLQKFHYTAQNALLNVIPEESKNKFVVIDSNNTEEINLKLN</sequence>
<dbReference type="Gene3D" id="2.120.10.30">
    <property type="entry name" value="TolB, C-terminal domain"/>
    <property type="match status" value="1"/>
</dbReference>
<reference evidence="3" key="3">
    <citation type="submission" date="2018-07" db="EMBL/GenBank/DDBJ databases">
        <authorList>
            <person name="Quirk P.G."/>
            <person name="Krulwich T.A."/>
        </authorList>
    </citation>
    <scope>NUCLEOTIDE SEQUENCE</scope>
    <source>
        <strain evidence="3">CCRI-19302</strain>
    </source>
</reference>
<evidence type="ECO:0008006" key="6">
    <source>
        <dbReference type="Google" id="ProtNLM"/>
    </source>
</evidence>
<dbReference type="Pfam" id="PF18975">
    <property type="entry name" value="DUF5711"/>
    <property type="match status" value="1"/>
</dbReference>
<reference evidence="3 4" key="1">
    <citation type="journal article" date="2017" name="Genome Announc.">
        <title>Draft Genome Sequence of a Sporulating and Motile Strain of Lachnotalea glycerini Isolated from Water in Quebec City, Canada.</title>
        <authorList>
            <person name="Maheux A.F."/>
            <person name="Boudreau D.K."/>
            <person name="Berube E."/>
            <person name="Boissinot M."/>
            <person name="Raymond F."/>
            <person name="Brodeur S."/>
            <person name="Corbeil J."/>
            <person name="Isabel S."/>
            <person name="Omar R.F."/>
            <person name="Bergeron M.G."/>
        </authorList>
    </citation>
    <scope>NUCLEOTIDE SEQUENCE [LARGE SCALE GENOMIC DNA]</scope>
    <source>
        <strain evidence="3 4">CCRI-19302</strain>
    </source>
</reference>
<reference evidence="2 5" key="2">
    <citation type="submission" date="2018-05" db="EMBL/GenBank/DDBJ databases">
        <title>Genomic Encyclopedia of Type Strains, Phase IV (KMG-IV): sequencing the most valuable type-strain genomes for metagenomic binning, comparative biology and taxonomic classification.</title>
        <authorList>
            <person name="Goeker M."/>
        </authorList>
    </citation>
    <scope>NUCLEOTIDE SEQUENCE [LARGE SCALE GENOMIC DNA]</scope>
    <source>
        <strain evidence="2 5">DSM 28816</strain>
    </source>
</reference>
<dbReference type="InterPro" id="IPR043765">
    <property type="entry name" value="DUF5711"/>
</dbReference>
<evidence type="ECO:0000313" key="2">
    <source>
        <dbReference type="EMBL" id="PXV84594.1"/>
    </source>
</evidence>
<keyword evidence="4" id="KW-1185">Reference proteome</keyword>
<dbReference type="EMBL" id="QICS01000025">
    <property type="protein sequence ID" value="PXV84594.1"/>
    <property type="molecule type" value="Genomic_DNA"/>
</dbReference>
<dbReference type="Proteomes" id="UP000216411">
    <property type="component" value="Unassembled WGS sequence"/>
</dbReference>
<dbReference type="AlphaFoldDB" id="A0A255IBG7"/>
<organism evidence="2 5">
    <name type="scientific">Lachnotalea glycerini</name>
    <dbReference type="NCBI Taxonomy" id="1763509"/>
    <lineage>
        <taxon>Bacteria</taxon>
        <taxon>Bacillati</taxon>
        <taxon>Bacillota</taxon>
        <taxon>Clostridia</taxon>
        <taxon>Lachnospirales</taxon>
        <taxon>Lachnospiraceae</taxon>
        <taxon>Lachnotalea</taxon>
    </lineage>
</organism>
<name>A0A255IBG7_9FIRM</name>
<keyword evidence="1" id="KW-0472">Membrane</keyword>
<dbReference type="InterPro" id="IPR011042">
    <property type="entry name" value="6-blade_b-propeller_TolB-like"/>
</dbReference>
<evidence type="ECO:0000256" key="1">
    <source>
        <dbReference type="SAM" id="Phobius"/>
    </source>
</evidence>
<dbReference type="InterPro" id="IPR036322">
    <property type="entry name" value="WD40_repeat_dom_sf"/>
</dbReference>
<dbReference type="SUPFAM" id="SSF50978">
    <property type="entry name" value="WD40 repeat-like"/>
    <property type="match status" value="1"/>
</dbReference>
<gene>
    <name evidence="2" type="ORF">C8E03_12511</name>
    <name evidence="3" type="ORF">CG710_019720</name>
</gene>
<dbReference type="OrthoDB" id="1779345at2"/>
<evidence type="ECO:0000313" key="4">
    <source>
        <dbReference type="Proteomes" id="UP000216411"/>
    </source>
</evidence>
<evidence type="ECO:0000313" key="3">
    <source>
        <dbReference type="EMBL" id="RDY28299.1"/>
    </source>
</evidence>
<evidence type="ECO:0000313" key="5">
    <source>
        <dbReference type="Proteomes" id="UP000247523"/>
    </source>
</evidence>
<proteinExistence type="predicted"/>
<feature type="transmembrane region" description="Helical" evidence="1">
    <location>
        <begin position="30"/>
        <end position="52"/>
    </location>
</feature>
<dbReference type="RefSeq" id="WP_094377722.1">
    <property type="nucleotide sequence ID" value="NZ_NOKA02000087.1"/>
</dbReference>
<dbReference type="Proteomes" id="UP000247523">
    <property type="component" value="Unassembled WGS sequence"/>
</dbReference>
<protein>
    <recommendedName>
        <fullName evidence="6">6-bladed beta-propeller</fullName>
    </recommendedName>
</protein>
<keyword evidence="1" id="KW-0812">Transmembrane</keyword>
<dbReference type="EMBL" id="NOKA02000087">
    <property type="protein sequence ID" value="RDY28299.1"/>
    <property type="molecule type" value="Genomic_DNA"/>
</dbReference>
<keyword evidence="1" id="KW-1133">Transmembrane helix</keyword>
<comment type="caution">
    <text evidence="2">The sequence shown here is derived from an EMBL/GenBank/DDBJ whole genome shotgun (WGS) entry which is preliminary data.</text>
</comment>